<dbReference type="Proteomes" id="UP001279734">
    <property type="component" value="Unassembled WGS sequence"/>
</dbReference>
<proteinExistence type="predicted"/>
<keyword evidence="3" id="KW-1185">Reference proteome</keyword>
<feature type="compositionally biased region" description="Low complexity" evidence="1">
    <location>
        <begin position="110"/>
        <end position="121"/>
    </location>
</feature>
<gene>
    <name evidence="2" type="ORF">Nepgr_030898</name>
</gene>
<comment type="caution">
    <text evidence="2">The sequence shown here is derived from an EMBL/GenBank/DDBJ whole genome shotgun (WGS) entry which is preliminary data.</text>
</comment>
<reference evidence="2" key="1">
    <citation type="submission" date="2023-05" db="EMBL/GenBank/DDBJ databases">
        <title>Nepenthes gracilis genome sequencing.</title>
        <authorList>
            <person name="Fukushima K."/>
        </authorList>
    </citation>
    <scope>NUCLEOTIDE SEQUENCE</scope>
    <source>
        <strain evidence="2">SING2019-196</strain>
    </source>
</reference>
<evidence type="ECO:0000256" key="1">
    <source>
        <dbReference type="SAM" id="MobiDB-lite"/>
    </source>
</evidence>
<dbReference type="AlphaFoldDB" id="A0AAD3Y690"/>
<feature type="region of interest" description="Disordered" evidence="1">
    <location>
        <begin position="1"/>
        <end position="40"/>
    </location>
</feature>
<accession>A0AAD3Y690</accession>
<feature type="compositionally biased region" description="Polar residues" evidence="1">
    <location>
        <begin position="25"/>
        <end position="40"/>
    </location>
</feature>
<protein>
    <submittedName>
        <fullName evidence="2">Uncharacterized protein</fullName>
    </submittedName>
</protein>
<feature type="compositionally biased region" description="Basic residues" evidence="1">
    <location>
        <begin position="143"/>
        <end position="163"/>
    </location>
</feature>
<feature type="compositionally biased region" description="Polar residues" evidence="1">
    <location>
        <begin position="122"/>
        <end position="133"/>
    </location>
</feature>
<evidence type="ECO:0000313" key="2">
    <source>
        <dbReference type="EMBL" id="GMH29055.1"/>
    </source>
</evidence>
<dbReference type="EMBL" id="BSYO01000035">
    <property type="protein sequence ID" value="GMH29055.1"/>
    <property type="molecule type" value="Genomic_DNA"/>
</dbReference>
<name>A0AAD3Y690_NEPGR</name>
<organism evidence="2 3">
    <name type="scientific">Nepenthes gracilis</name>
    <name type="common">Slender pitcher plant</name>
    <dbReference type="NCBI Taxonomy" id="150966"/>
    <lineage>
        <taxon>Eukaryota</taxon>
        <taxon>Viridiplantae</taxon>
        <taxon>Streptophyta</taxon>
        <taxon>Embryophyta</taxon>
        <taxon>Tracheophyta</taxon>
        <taxon>Spermatophyta</taxon>
        <taxon>Magnoliopsida</taxon>
        <taxon>eudicotyledons</taxon>
        <taxon>Gunneridae</taxon>
        <taxon>Pentapetalae</taxon>
        <taxon>Caryophyllales</taxon>
        <taxon>Nepenthaceae</taxon>
        <taxon>Nepenthes</taxon>
    </lineage>
</organism>
<sequence>MQRSGGASIRGRPIQRPAKQREGTQDSSQSTSIGQTSLSRRATNFRISESVEDIQDAIGYISSAYLGQAQRKIEFHRSSSLQSSKCKQCCFASASALNKTRDRDSHQRKSIQQGGSSYIISNTSHRLTSQNQAAKEADERASAHSHIHPHSTPPKKKPKISMR</sequence>
<evidence type="ECO:0000313" key="3">
    <source>
        <dbReference type="Proteomes" id="UP001279734"/>
    </source>
</evidence>
<feature type="region of interest" description="Disordered" evidence="1">
    <location>
        <begin position="97"/>
        <end position="163"/>
    </location>
</feature>